<dbReference type="Proteomes" id="UP000564806">
    <property type="component" value="Unassembled WGS sequence"/>
</dbReference>
<comment type="caution">
    <text evidence="5">The sequence shown here is derived from an EMBL/GenBank/DDBJ whole genome shotgun (WGS) entry which is preliminary data.</text>
</comment>
<dbReference type="RefSeq" id="WP_175372358.1">
    <property type="nucleotide sequence ID" value="NZ_JABWCS010000211.1"/>
</dbReference>
<reference evidence="5" key="1">
    <citation type="submission" date="2020-06" db="EMBL/GenBank/DDBJ databases">
        <title>Paenibacillus sp. nov., isolated from soil.</title>
        <authorList>
            <person name="Seo Y.L."/>
        </authorList>
    </citation>
    <scope>NUCLEOTIDE SEQUENCE [LARGE SCALE GENOMIC DNA]</scope>
    <source>
        <strain evidence="5">JW14</strain>
    </source>
</reference>
<dbReference type="InterPro" id="IPR036390">
    <property type="entry name" value="WH_DNA-bd_sf"/>
</dbReference>
<dbReference type="InterPro" id="IPR002577">
    <property type="entry name" value="HTH_HxlR"/>
</dbReference>
<accession>A0A850EQR0</accession>
<dbReference type="InterPro" id="IPR036388">
    <property type="entry name" value="WH-like_DNA-bd_sf"/>
</dbReference>
<evidence type="ECO:0000313" key="5">
    <source>
        <dbReference type="EMBL" id="NUU61867.1"/>
    </source>
</evidence>
<evidence type="ECO:0000313" key="6">
    <source>
        <dbReference type="Proteomes" id="UP000564806"/>
    </source>
</evidence>
<dbReference type="AlphaFoldDB" id="A0A850EQR0"/>
<keyword evidence="3" id="KW-0804">Transcription</keyword>
<proteinExistence type="predicted"/>
<evidence type="ECO:0000256" key="3">
    <source>
        <dbReference type="ARBA" id="ARBA00023163"/>
    </source>
</evidence>
<evidence type="ECO:0000259" key="4">
    <source>
        <dbReference type="PROSITE" id="PS51118"/>
    </source>
</evidence>
<dbReference type="PANTHER" id="PTHR33204">
    <property type="entry name" value="TRANSCRIPTIONAL REGULATOR, MARR FAMILY"/>
    <property type="match status" value="1"/>
</dbReference>
<protein>
    <submittedName>
        <fullName evidence="5">Winged helix-turn-helix transcriptional regulator</fullName>
    </submittedName>
</protein>
<dbReference type="SUPFAM" id="SSF46785">
    <property type="entry name" value="Winged helix' DNA-binding domain"/>
    <property type="match status" value="1"/>
</dbReference>
<dbReference type="GO" id="GO:0003677">
    <property type="term" value="F:DNA binding"/>
    <property type="evidence" value="ECO:0007669"/>
    <property type="project" value="UniProtKB-KW"/>
</dbReference>
<sequence>MNKQKKYMIGVEVTLEVIGGKWKGVILYHLTNGKKRTNELRSLMPEITQRMLTKQLRELERDKVINRHMYNEIPLRVEYELTEYGLSLKTILDHFCLWGENHLEHIHGNKDLLEQWKY</sequence>
<gene>
    <name evidence="5" type="ORF">HPT30_16100</name>
</gene>
<name>A0A850EQR0_9BACL</name>
<dbReference type="Gene3D" id="1.10.10.10">
    <property type="entry name" value="Winged helix-like DNA-binding domain superfamily/Winged helix DNA-binding domain"/>
    <property type="match status" value="1"/>
</dbReference>
<dbReference type="EMBL" id="JABWCS010000211">
    <property type="protein sequence ID" value="NUU61867.1"/>
    <property type="molecule type" value="Genomic_DNA"/>
</dbReference>
<keyword evidence="1" id="KW-0805">Transcription regulation</keyword>
<keyword evidence="2" id="KW-0238">DNA-binding</keyword>
<organism evidence="5 6">
    <name type="scientific">Paenibacillus agri</name>
    <dbReference type="NCBI Taxonomy" id="2744309"/>
    <lineage>
        <taxon>Bacteria</taxon>
        <taxon>Bacillati</taxon>
        <taxon>Bacillota</taxon>
        <taxon>Bacilli</taxon>
        <taxon>Bacillales</taxon>
        <taxon>Paenibacillaceae</taxon>
        <taxon>Paenibacillus</taxon>
    </lineage>
</organism>
<dbReference type="Pfam" id="PF01638">
    <property type="entry name" value="HxlR"/>
    <property type="match status" value="1"/>
</dbReference>
<dbReference type="PROSITE" id="PS51118">
    <property type="entry name" value="HTH_HXLR"/>
    <property type="match status" value="1"/>
</dbReference>
<keyword evidence="6" id="KW-1185">Reference proteome</keyword>
<feature type="domain" description="HTH hxlR-type" evidence="4">
    <location>
        <begin position="9"/>
        <end position="107"/>
    </location>
</feature>
<evidence type="ECO:0000256" key="2">
    <source>
        <dbReference type="ARBA" id="ARBA00023125"/>
    </source>
</evidence>
<evidence type="ECO:0000256" key="1">
    <source>
        <dbReference type="ARBA" id="ARBA00023015"/>
    </source>
</evidence>
<dbReference type="PANTHER" id="PTHR33204:SF29">
    <property type="entry name" value="TRANSCRIPTIONAL REGULATOR"/>
    <property type="match status" value="1"/>
</dbReference>